<comment type="similarity">
    <text evidence="2">Belongs to the YejK family.</text>
</comment>
<dbReference type="RefSeq" id="WP_005402160.1">
    <property type="nucleotide sequence ID" value="NZ_GG705011.1"/>
</dbReference>
<organism evidence="4 5">
    <name type="scientific">Acinetobacter junii SH205</name>
    <dbReference type="NCBI Taxonomy" id="575587"/>
    <lineage>
        <taxon>Bacteria</taxon>
        <taxon>Pseudomonadati</taxon>
        <taxon>Pseudomonadota</taxon>
        <taxon>Gammaproteobacteria</taxon>
        <taxon>Moraxellales</taxon>
        <taxon>Moraxellaceae</taxon>
        <taxon>Acinetobacter</taxon>
    </lineage>
</organism>
<dbReference type="InterPro" id="IPR007358">
    <property type="entry name" value="Nucleoid_associated_NdpA"/>
</dbReference>
<protein>
    <recommendedName>
        <fullName evidence="6">Nucleoid-associated protein NdpA</fullName>
    </recommendedName>
</protein>
<dbReference type="EMBL" id="GG705011">
    <property type="protein sequence ID" value="EEY92962.1"/>
    <property type="molecule type" value="Genomic_DNA"/>
</dbReference>
<evidence type="ECO:0000256" key="1">
    <source>
        <dbReference type="ARBA" id="ARBA00004453"/>
    </source>
</evidence>
<dbReference type="PANTHER" id="PTHR38772:SF1">
    <property type="entry name" value="NUCLEOID-ASSOCIATED PROTEIN YEJK"/>
    <property type="match status" value="1"/>
</dbReference>
<comment type="subcellular location">
    <subcellularLocation>
        <location evidence="1">Cytoplasm</location>
        <location evidence="1">Nucleoid</location>
    </subcellularLocation>
</comment>
<reference evidence="5" key="1">
    <citation type="journal article" date="2012" name="PLoS ONE">
        <title>The success of Acinetobacter species; genetic, metabolic and virulence attributes.</title>
        <authorList>
            <person name="Peleg A.Y."/>
            <person name="de Breij A."/>
            <person name="Adams M.D."/>
            <person name="Cerqueira G.M."/>
            <person name="Mocali S."/>
            <person name="Galardini M."/>
            <person name="Nibbering P.H."/>
            <person name="Earl A.M."/>
            <person name="Ward D.V."/>
            <person name="Paterson D.L."/>
            <person name="Seifert H."/>
            <person name="Dijkshoorn L."/>
        </authorList>
    </citation>
    <scope>NUCLEOTIDE SEQUENCE [LARGE SCALE GENOMIC DNA]</scope>
    <source>
        <strain evidence="5">SH205</strain>
    </source>
</reference>
<evidence type="ECO:0000256" key="3">
    <source>
        <dbReference type="ARBA" id="ARBA00022490"/>
    </source>
</evidence>
<evidence type="ECO:0008006" key="6">
    <source>
        <dbReference type="Google" id="ProtNLM"/>
    </source>
</evidence>
<name>D0SLQ5_ACIJU</name>
<evidence type="ECO:0000313" key="5">
    <source>
        <dbReference type="Proteomes" id="UP000018442"/>
    </source>
</evidence>
<dbReference type="GO" id="GO:0003690">
    <property type="term" value="F:double-stranded DNA binding"/>
    <property type="evidence" value="ECO:0007669"/>
    <property type="project" value="TreeGrafter"/>
</dbReference>
<evidence type="ECO:0000256" key="2">
    <source>
        <dbReference type="ARBA" id="ARBA00009035"/>
    </source>
</evidence>
<evidence type="ECO:0000313" key="4">
    <source>
        <dbReference type="EMBL" id="EEY92962.1"/>
    </source>
</evidence>
<dbReference type="GO" id="GO:0003727">
    <property type="term" value="F:single-stranded RNA binding"/>
    <property type="evidence" value="ECO:0007669"/>
    <property type="project" value="TreeGrafter"/>
</dbReference>
<sequence length="361" mass="41592">MSFQILNTVIHAVKKEKNSTNATPIYRDNCINNNDPLIVDFTSKLLSAYSNAANTWGDIREAEDNIFHQDLIKWYTPEEQLYYSFYDFSTDVVDQITLAIKEKNTATGGYVLMIHYEQAAVEFLMVVMLKLETRFGIDDALNMFKSETFSMDNFHESVRMNLKTWQNRSNSVGEDGNPERCFAFVKKKNEDEVTRYFRTALGCENYAESAANTNHLIKATEDYVATLKFNCEEEAIAAKREKRDKLHELLAVKLKNKEPVSLKWVANELFPTPDFDIENNELLKFIKNNQEKYPIDETFKPYKPRVNALGRVRGTLAGDTTVNFPVSELNKTVFYNIQSRELTLKGVDGKMHEQIMRSLGS</sequence>
<dbReference type="PANTHER" id="PTHR38772">
    <property type="match status" value="1"/>
</dbReference>
<dbReference type="GO" id="GO:0043590">
    <property type="term" value="C:bacterial nucleoid"/>
    <property type="evidence" value="ECO:0007669"/>
    <property type="project" value="TreeGrafter"/>
</dbReference>
<keyword evidence="3" id="KW-0963">Cytoplasm</keyword>
<accession>D0SLQ5</accession>
<proteinExistence type="inferred from homology"/>
<gene>
    <name evidence="4" type="ORF">HMPREF0026_00238</name>
</gene>
<dbReference type="Pfam" id="PF04245">
    <property type="entry name" value="NA37"/>
    <property type="match status" value="1"/>
</dbReference>
<dbReference type="HOGENOM" id="CLU_766440_0_0_6"/>
<dbReference type="AlphaFoldDB" id="D0SLQ5"/>
<dbReference type="Proteomes" id="UP000018442">
    <property type="component" value="Unassembled WGS sequence"/>
</dbReference>